<comment type="caution">
    <text evidence="5">The sequence shown here is derived from an EMBL/GenBank/DDBJ whole genome shotgun (WGS) entry which is preliminary data.</text>
</comment>
<sequence length="356" mass="40333">MKMFGKSTKLLLAAALIAGLGTEALAKKVYKWKLATTWGPTLHPFIDAPTKMAKMVEEMSDGRLIIRVDAANKHKAPLGVFDMVKGGQYEMGHSASYYWKGKDINTLPFSTMPFGMTTPEQYSWFYYGGGMELMEKVYKKHNLLSFPGGSSGNQMGGWFRKEIKTVDDLKGLKMRIPGFAGEIMAKLGLTVTNIAPGELYTSLERGTIDALEWVGPGMDINMGFHKIAPYYYTGWHEPGLDLQFLINEKAFEKLPKDLQEILVVAMKASAFDMYLQNYHMSAEAWASIEKDYPNIKIETFPKPVMDAMKKANTELRKEMTANDPLLKEILDSQEAYQKKVRKWTEMSDYIYLKDNL</sequence>
<dbReference type="Proteomes" id="UP000290172">
    <property type="component" value="Unassembled WGS sequence"/>
</dbReference>
<feature type="binding site" evidence="3">
    <location>
        <position position="213"/>
    </location>
    <ligand>
        <name>Na(+)</name>
        <dbReference type="ChEBI" id="CHEBI:29101"/>
    </ligand>
</feature>
<dbReference type="SUPFAM" id="SSF53850">
    <property type="entry name" value="Periplasmic binding protein-like II"/>
    <property type="match status" value="1"/>
</dbReference>
<dbReference type="RefSeq" id="WP_128980568.1">
    <property type="nucleotide sequence ID" value="NZ_PDKJ01000005.1"/>
</dbReference>
<dbReference type="GO" id="GO:0031317">
    <property type="term" value="C:tripartite ATP-independent periplasmic transporter complex"/>
    <property type="evidence" value="ECO:0007669"/>
    <property type="project" value="InterPro"/>
</dbReference>
<dbReference type="AlphaFoldDB" id="A0A4Q0YEJ9"/>
<organism evidence="5 6">
    <name type="scientific">Halarcobacter ebronensis</name>
    <dbReference type="NCBI Taxonomy" id="1462615"/>
    <lineage>
        <taxon>Bacteria</taxon>
        <taxon>Pseudomonadati</taxon>
        <taxon>Campylobacterota</taxon>
        <taxon>Epsilonproteobacteria</taxon>
        <taxon>Campylobacterales</taxon>
        <taxon>Arcobacteraceae</taxon>
        <taxon>Halarcobacter</taxon>
    </lineage>
</organism>
<dbReference type="GO" id="GO:0055085">
    <property type="term" value="P:transmembrane transport"/>
    <property type="evidence" value="ECO:0007669"/>
    <property type="project" value="InterPro"/>
</dbReference>
<feature type="binding site" evidence="3">
    <location>
        <position position="237"/>
    </location>
    <ligand>
        <name>substrate</name>
    </ligand>
</feature>
<dbReference type="Gene3D" id="3.40.190.170">
    <property type="entry name" value="Bacterial extracellular solute-binding protein, family 7"/>
    <property type="match status" value="1"/>
</dbReference>
<feature type="binding site" evidence="2">
    <location>
        <position position="175"/>
    </location>
    <ligand>
        <name>substrate</name>
    </ligand>
</feature>
<dbReference type="Pfam" id="PF03480">
    <property type="entry name" value="DctP"/>
    <property type="match status" value="1"/>
</dbReference>
<evidence type="ECO:0000256" key="1">
    <source>
        <dbReference type="ARBA" id="ARBA00022729"/>
    </source>
</evidence>
<accession>A0A4Q0YEJ9</accession>
<proteinExistence type="predicted"/>
<dbReference type="PIRSF" id="PIRSF039026">
    <property type="entry name" value="SiaP"/>
    <property type="match status" value="1"/>
</dbReference>
<keyword evidence="3" id="KW-0479">Metal-binding</keyword>
<evidence type="ECO:0000256" key="2">
    <source>
        <dbReference type="PIRSR" id="PIRSR039026-1"/>
    </source>
</evidence>
<evidence type="ECO:0000256" key="3">
    <source>
        <dbReference type="PIRSR" id="PIRSR039026-2"/>
    </source>
</evidence>
<dbReference type="PANTHER" id="PTHR33376">
    <property type="match status" value="1"/>
</dbReference>
<evidence type="ECO:0000313" key="5">
    <source>
        <dbReference type="EMBL" id="RXJ68603.1"/>
    </source>
</evidence>
<gene>
    <name evidence="5" type="ORF">CRV08_07190</name>
</gene>
<keyword evidence="1 4" id="KW-0732">Signal</keyword>
<dbReference type="EMBL" id="PDKJ01000005">
    <property type="protein sequence ID" value="RXJ68603.1"/>
    <property type="molecule type" value="Genomic_DNA"/>
</dbReference>
<dbReference type="PANTHER" id="PTHR33376:SF5">
    <property type="entry name" value="EXTRACYTOPLASMIC SOLUTE RECEPTOR PROTEIN"/>
    <property type="match status" value="1"/>
</dbReference>
<feature type="binding site" evidence="3">
    <location>
        <position position="212"/>
    </location>
    <ligand>
        <name>substrate</name>
    </ligand>
</feature>
<dbReference type="InterPro" id="IPR026289">
    <property type="entry name" value="SBP_TakP-like"/>
</dbReference>
<feature type="chain" id="PRO_5020232434" evidence="4">
    <location>
        <begin position="27"/>
        <end position="356"/>
    </location>
</feature>
<dbReference type="Gene3D" id="3.40.190.10">
    <property type="entry name" value="Periplasmic binding protein-like II"/>
    <property type="match status" value="1"/>
</dbReference>
<evidence type="ECO:0000313" key="6">
    <source>
        <dbReference type="Proteomes" id="UP000290172"/>
    </source>
</evidence>
<dbReference type="InterPro" id="IPR038404">
    <property type="entry name" value="TRAP_DctP_sf"/>
</dbReference>
<evidence type="ECO:0000256" key="4">
    <source>
        <dbReference type="SAM" id="SignalP"/>
    </source>
</evidence>
<dbReference type="GO" id="GO:0046872">
    <property type="term" value="F:metal ion binding"/>
    <property type="evidence" value="ECO:0007669"/>
    <property type="project" value="UniProtKB-KW"/>
</dbReference>
<feature type="signal peptide" evidence="4">
    <location>
        <begin position="1"/>
        <end position="26"/>
    </location>
</feature>
<protein>
    <submittedName>
        <fullName evidence="5">ABC transporter substrate-binding protein</fullName>
    </submittedName>
</protein>
<feature type="binding site" evidence="2">
    <location>
        <position position="154"/>
    </location>
    <ligand>
        <name>substrate</name>
    </ligand>
</feature>
<dbReference type="InterPro" id="IPR018389">
    <property type="entry name" value="DctP_fam"/>
</dbReference>
<name>A0A4Q0YEJ9_9BACT</name>
<reference evidence="5 6" key="1">
    <citation type="submission" date="2017-10" db="EMBL/GenBank/DDBJ databases">
        <title>Genomics of the genus Arcobacter.</title>
        <authorList>
            <person name="Perez-Cataluna A."/>
            <person name="Figueras M.J."/>
        </authorList>
    </citation>
    <scope>NUCLEOTIDE SEQUENCE [LARGE SCALE GENOMIC DNA]</scope>
    <source>
        <strain evidence="5 6">CECT 8993</strain>
    </source>
</reference>
<dbReference type="NCBIfam" id="NF037995">
    <property type="entry name" value="TRAP_S1"/>
    <property type="match status" value="1"/>
</dbReference>